<dbReference type="EMBL" id="JACHHQ010000014">
    <property type="protein sequence ID" value="MBB5202420.1"/>
    <property type="molecule type" value="Genomic_DNA"/>
</dbReference>
<evidence type="ECO:0008006" key="3">
    <source>
        <dbReference type="Google" id="ProtNLM"/>
    </source>
</evidence>
<keyword evidence="2" id="KW-1185">Reference proteome</keyword>
<dbReference type="PANTHER" id="PTHR40590:SF1">
    <property type="entry name" value="CYTOPLASMIC PROTEIN"/>
    <property type="match status" value="1"/>
</dbReference>
<dbReference type="RefSeq" id="WP_168056013.1">
    <property type="nucleotide sequence ID" value="NZ_JAAOZT010000008.1"/>
</dbReference>
<comment type="caution">
    <text evidence="1">The sequence shown here is derived from an EMBL/GenBank/DDBJ whole genome shotgun (WGS) entry which is preliminary data.</text>
</comment>
<dbReference type="InterPro" id="IPR047111">
    <property type="entry name" value="YbaP-like"/>
</dbReference>
<evidence type="ECO:0000313" key="1">
    <source>
        <dbReference type="EMBL" id="MBB5202420.1"/>
    </source>
</evidence>
<dbReference type="Pfam" id="PF01963">
    <property type="entry name" value="TraB_PrgY_gumN"/>
    <property type="match status" value="1"/>
</dbReference>
<gene>
    <name evidence="1" type="ORF">HNR39_004284</name>
</gene>
<organism evidence="1 2">
    <name type="scientific">Glaciimonas immobilis</name>
    <dbReference type="NCBI Taxonomy" id="728004"/>
    <lineage>
        <taxon>Bacteria</taxon>
        <taxon>Pseudomonadati</taxon>
        <taxon>Pseudomonadota</taxon>
        <taxon>Betaproteobacteria</taxon>
        <taxon>Burkholderiales</taxon>
        <taxon>Oxalobacteraceae</taxon>
        <taxon>Glaciimonas</taxon>
    </lineage>
</organism>
<proteinExistence type="predicted"/>
<dbReference type="CDD" id="cd14789">
    <property type="entry name" value="Tiki"/>
    <property type="match status" value="1"/>
</dbReference>
<reference evidence="1 2" key="1">
    <citation type="submission" date="2020-08" db="EMBL/GenBank/DDBJ databases">
        <title>Genomic Encyclopedia of Type Strains, Phase IV (KMG-IV): sequencing the most valuable type-strain genomes for metagenomic binning, comparative biology and taxonomic classification.</title>
        <authorList>
            <person name="Goeker M."/>
        </authorList>
    </citation>
    <scope>NUCLEOTIDE SEQUENCE [LARGE SCALE GENOMIC DNA]</scope>
    <source>
        <strain evidence="1 2">DSM 23240</strain>
    </source>
</reference>
<dbReference type="AlphaFoldDB" id="A0A840S1C3"/>
<dbReference type="PANTHER" id="PTHR40590">
    <property type="entry name" value="CYTOPLASMIC PROTEIN-RELATED"/>
    <property type="match status" value="1"/>
</dbReference>
<accession>A0A840S1C3</accession>
<dbReference type="Proteomes" id="UP000571084">
    <property type="component" value="Unassembled WGS sequence"/>
</dbReference>
<dbReference type="InterPro" id="IPR002816">
    <property type="entry name" value="TraB/PrgY/GumN_fam"/>
</dbReference>
<evidence type="ECO:0000313" key="2">
    <source>
        <dbReference type="Proteomes" id="UP000571084"/>
    </source>
</evidence>
<name>A0A840S1C3_9BURK</name>
<sequence>MIPFFLAGMYAVTALAKDASTKSLNPATTSTRQGGALFKVQRDGHTTYLFGTIHVGSADFFPLAPAVMDALNQSSRIAIEIDTSDTQALNLLLQHYALYPNDSASAQDMPAALTRQVHALLDKYRMTPTDVVRMKPWLLATMLTTEEYARNGFPKEQGVDNYLSNYAQTQHKPLIGLESVKYQLSLLGDLSIAEQNQFLQDTVNDLEDPVRARKALDLVTLWRSGDLSGLEKLMKEMTSDETFTGKFIQRTLLDGRNPALADAVEKLLKSEKTTFAGIGMLHLVGDKSVQALLRQRGYRVQRTY</sequence>
<protein>
    <recommendedName>
        <fullName evidence="3">TraB/GumN family protein</fullName>
    </recommendedName>
</protein>